<feature type="domain" description="UspA" evidence="3">
    <location>
        <begin position="1"/>
        <end position="145"/>
    </location>
</feature>
<dbReference type="SUPFAM" id="SSF52402">
    <property type="entry name" value="Adenine nucleotide alpha hydrolases-like"/>
    <property type="match status" value="1"/>
</dbReference>
<reference evidence="4 5" key="1">
    <citation type="submission" date="2019-12" db="EMBL/GenBank/DDBJ databases">
        <title>Novel species isolated from a subtropical stream in China.</title>
        <authorList>
            <person name="Lu H."/>
        </authorList>
    </citation>
    <scope>NUCLEOTIDE SEQUENCE [LARGE SCALE GENOMIC DNA]</scope>
    <source>
        <strain evidence="4 5">FT127W</strain>
    </source>
</reference>
<dbReference type="PRINTS" id="PR01438">
    <property type="entry name" value="UNVRSLSTRESS"/>
</dbReference>
<dbReference type="InterPro" id="IPR006015">
    <property type="entry name" value="Universal_stress_UspA"/>
</dbReference>
<gene>
    <name evidence="4" type="ORF">GTP77_14950</name>
</gene>
<dbReference type="CDD" id="cd00293">
    <property type="entry name" value="USP-like"/>
    <property type="match status" value="1"/>
</dbReference>
<organism evidence="4 5">
    <name type="scientific">Pseudoduganella aquatica</name>
    <dbReference type="NCBI Taxonomy" id="2660641"/>
    <lineage>
        <taxon>Bacteria</taxon>
        <taxon>Pseudomonadati</taxon>
        <taxon>Pseudomonadota</taxon>
        <taxon>Betaproteobacteria</taxon>
        <taxon>Burkholderiales</taxon>
        <taxon>Oxalobacteraceae</taxon>
        <taxon>Telluria group</taxon>
        <taxon>Pseudoduganella</taxon>
    </lineage>
</organism>
<dbReference type="EMBL" id="WWCU01000015">
    <property type="protein sequence ID" value="MYN08634.1"/>
    <property type="molecule type" value="Genomic_DNA"/>
</dbReference>
<evidence type="ECO:0000256" key="2">
    <source>
        <dbReference type="SAM" id="MobiDB-lite"/>
    </source>
</evidence>
<evidence type="ECO:0000313" key="4">
    <source>
        <dbReference type="EMBL" id="MYN08634.1"/>
    </source>
</evidence>
<name>A0A7X4KLV6_9BURK</name>
<dbReference type="Pfam" id="PF00582">
    <property type="entry name" value="Usp"/>
    <property type="match status" value="1"/>
</dbReference>
<dbReference type="PANTHER" id="PTHR46268:SF6">
    <property type="entry name" value="UNIVERSAL STRESS PROTEIN UP12"/>
    <property type="match status" value="1"/>
</dbReference>
<proteinExistence type="inferred from homology"/>
<evidence type="ECO:0000259" key="3">
    <source>
        <dbReference type="Pfam" id="PF00582"/>
    </source>
</evidence>
<dbReference type="Proteomes" id="UP000450676">
    <property type="component" value="Unassembled WGS sequence"/>
</dbReference>
<dbReference type="InterPro" id="IPR006016">
    <property type="entry name" value="UspA"/>
</dbReference>
<dbReference type="PANTHER" id="PTHR46268">
    <property type="entry name" value="STRESS RESPONSE PROTEIN NHAX"/>
    <property type="match status" value="1"/>
</dbReference>
<sequence length="147" mass="15523">MFKHILVPVDGSPASQVSLRSALDMAASYGASITAVHVLPDDHAFSHRPAAPDQAAEPNVSDSRAQGQALLDAVSEAARARQVPCRTVLARGDRPHRKILETAHARGCDLIAMACHGQLGLKGALLGSQTQKVLVHSPVPVLVFRAE</sequence>
<dbReference type="InterPro" id="IPR014729">
    <property type="entry name" value="Rossmann-like_a/b/a_fold"/>
</dbReference>
<comment type="caution">
    <text evidence="4">The sequence shown here is derived from an EMBL/GenBank/DDBJ whole genome shotgun (WGS) entry which is preliminary data.</text>
</comment>
<accession>A0A7X4KLV6</accession>
<dbReference type="Gene3D" id="3.40.50.620">
    <property type="entry name" value="HUPs"/>
    <property type="match status" value="1"/>
</dbReference>
<protein>
    <submittedName>
        <fullName evidence="4">Universal stress protein</fullName>
    </submittedName>
</protein>
<dbReference type="RefSeq" id="WP_161072949.1">
    <property type="nucleotide sequence ID" value="NZ_CP086370.1"/>
</dbReference>
<evidence type="ECO:0000256" key="1">
    <source>
        <dbReference type="ARBA" id="ARBA00008791"/>
    </source>
</evidence>
<keyword evidence="5" id="KW-1185">Reference proteome</keyword>
<feature type="region of interest" description="Disordered" evidence="2">
    <location>
        <begin position="44"/>
        <end position="67"/>
    </location>
</feature>
<evidence type="ECO:0000313" key="5">
    <source>
        <dbReference type="Proteomes" id="UP000450676"/>
    </source>
</evidence>
<comment type="similarity">
    <text evidence="1">Belongs to the universal stress protein A family.</text>
</comment>
<dbReference type="AlphaFoldDB" id="A0A7X4KLV6"/>